<accession>A0AAW0QUH6</accession>
<name>A0AAW0QUH6_9PEZI</name>
<gene>
    <name evidence="4" type="ORF">PG999_008554</name>
</gene>
<evidence type="ECO:0000256" key="2">
    <source>
        <dbReference type="SAM" id="SignalP"/>
    </source>
</evidence>
<dbReference type="InterPro" id="IPR003609">
    <property type="entry name" value="Pan_app"/>
</dbReference>
<sequence length="378" mass="40838">MMHRTIALAVLAYFQVTAVNAQAAAAGRPSKYECPKDHGLKYTTPPPNVVTFELKCGQGTTAKRIDNTPKNSQKECAQHCADHPQCQSADYNWSSKNCARFSEYIPTIAMAGVNTWFPTEERNKQEPPPPPQPAREGGNCPRAPLSIVEHMADAASFATDGVTCPGDDGKVFISASGNYMKNRCQHEFDSPAPLAVTPMSTLTECYNFCSDTPGCKSASWEAGNPSWLCRLYTEGEENMRKCSMNIHGAAHMIEPPTIEAADDEVVLCSTECPHAHGQTFDTPSGERFRMSCCKRHGVKTFAQEHMPSLKACMTACGTVPACQSVDWHQSTGMCYFGKHSGEPNINVSGWSAAYSIGCAGACKKEGGCCGGAKGHDEL</sequence>
<comment type="caution">
    <text evidence="4">The sequence shown here is derived from an EMBL/GenBank/DDBJ whole genome shotgun (WGS) entry which is preliminary data.</text>
</comment>
<dbReference type="SUPFAM" id="SSF57414">
    <property type="entry name" value="Hairpin loop containing domain-like"/>
    <property type="match status" value="1"/>
</dbReference>
<dbReference type="EMBL" id="JAQQWP010000008">
    <property type="protein sequence ID" value="KAK8105195.1"/>
    <property type="molecule type" value="Genomic_DNA"/>
</dbReference>
<feature type="domain" description="Apple" evidence="3">
    <location>
        <begin position="302"/>
        <end position="345"/>
    </location>
</feature>
<dbReference type="Gene3D" id="3.50.4.10">
    <property type="entry name" value="Hepatocyte Growth Factor"/>
    <property type="match status" value="2"/>
</dbReference>
<evidence type="ECO:0000256" key="1">
    <source>
        <dbReference type="SAM" id="MobiDB-lite"/>
    </source>
</evidence>
<feature type="signal peptide" evidence="2">
    <location>
        <begin position="1"/>
        <end position="21"/>
    </location>
</feature>
<evidence type="ECO:0000259" key="3">
    <source>
        <dbReference type="Pfam" id="PF00024"/>
    </source>
</evidence>
<feature type="region of interest" description="Disordered" evidence="1">
    <location>
        <begin position="120"/>
        <end position="142"/>
    </location>
</feature>
<organism evidence="4 5">
    <name type="scientific">Apiospora kogelbergensis</name>
    <dbReference type="NCBI Taxonomy" id="1337665"/>
    <lineage>
        <taxon>Eukaryota</taxon>
        <taxon>Fungi</taxon>
        <taxon>Dikarya</taxon>
        <taxon>Ascomycota</taxon>
        <taxon>Pezizomycotina</taxon>
        <taxon>Sordariomycetes</taxon>
        <taxon>Xylariomycetidae</taxon>
        <taxon>Amphisphaeriales</taxon>
        <taxon>Apiosporaceae</taxon>
        <taxon>Apiospora</taxon>
    </lineage>
</organism>
<keyword evidence="5" id="KW-1185">Reference proteome</keyword>
<feature type="chain" id="PRO_5044001861" description="Apple domain-containing protein" evidence="2">
    <location>
        <begin position="22"/>
        <end position="378"/>
    </location>
</feature>
<feature type="domain" description="Apple" evidence="3">
    <location>
        <begin position="70"/>
        <end position="103"/>
    </location>
</feature>
<evidence type="ECO:0000313" key="5">
    <source>
        <dbReference type="Proteomes" id="UP001392437"/>
    </source>
</evidence>
<proteinExistence type="predicted"/>
<evidence type="ECO:0000313" key="4">
    <source>
        <dbReference type="EMBL" id="KAK8105195.1"/>
    </source>
</evidence>
<dbReference type="Pfam" id="PF00024">
    <property type="entry name" value="PAN_1"/>
    <property type="match status" value="2"/>
</dbReference>
<protein>
    <recommendedName>
        <fullName evidence="3">Apple domain-containing protein</fullName>
    </recommendedName>
</protein>
<dbReference type="AlphaFoldDB" id="A0AAW0QUH6"/>
<dbReference type="Proteomes" id="UP001392437">
    <property type="component" value="Unassembled WGS sequence"/>
</dbReference>
<reference evidence="4 5" key="1">
    <citation type="submission" date="2023-01" db="EMBL/GenBank/DDBJ databases">
        <title>Analysis of 21 Apiospora genomes using comparative genomics revels a genus with tremendous synthesis potential of carbohydrate active enzymes and secondary metabolites.</title>
        <authorList>
            <person name="Sorensen T."/>
        </authorList>
    </citation>
    <scope>NUCLEOTIDE SEQUENCE [LARGE SCALE GENOMIC DNA]</scope>
    <source>
        <strain evidence="4 5">CBS 117206</strain>
    </source>
</reference>
<keyword evidence="2" id="KW-0732">Signal</keyword>